<evidence type="ECO:0000256" key="6">
    <source>
        <dbReference type="ARBA" id="ARBA00012791"/>
    </source>
</evidence>
<name>A0ABS9KEY2_9BACT</name>
<dbReference type="InterPro" id="IPR001295">
    <property type="entry name" value="Dihydroorotate_DH_CS"/>
</dbReference>
<evidence type="ECO:0000256" key="8">
    <source>
        <dbReference type="ARBA" id="ARBA00022630"/>
    </source>
</evidence>
<sequence length="360" mass="39512">MYKYLARPLLFRLSADSTHDATVKMASSISKRAWMSKAVGSIYSYSNPSLEQNIFGLKFPNPIGLAAGFDKNATMAPVLSRMGFGYLEIGSITANPSTGNPKPRSFRLPADRSLINRLGLNNDGVQTISRRLKNLDLSIPVGINIAKTHDPTITGEDAIRDYGYSFIILKEIADYITLNISCPNTTEGKTFEEPETLNALLEHLEIGKDSSLPPVLVKFSVDLDDNQLDELIAICEDHAVDGYVATNTSSERYNLKTSTSKVEKIGRGGLSGKAIAKRSTDIIRKIHKITKGEKVIMGVGGISSGKDAIEKLKAGADLLQIYTALVYEGPGVVKKINREIAQYLKENDIEHVYHIHKIKD</sequence>
<comment type="subcellular location">
    <subcellularLocation>
        <location evidence="3">Membrane</location>
    </subcellularLocation>
</comment>
<evidence type="ECO:0000256" key="11">
    <source>
        <dbReference type="ARBA" id="ARBA00023002"/>
    </source>
</evidence>
<dbReference type="InterPro" id="IPR005720">
    <property type="entry name" value="Dihydroorotate_DH_cat"/>
</dbReference>
<protein>
    <recommendedName>
        <fullName evidence="7 14">Dihydroorotate dehydrogenase (quinone)</fullName>
        <ecNumber evidence="6 14">1.3.5.2</ecNumber>
    </recommendedName>
</protein>
<evidence type="ECO:0000256" key="2">
    <source>
        <dbReference type="ARBA" id="ARBA00003125"/>
    </source>
</evidence>
<comment type="caution">
    <text evidence="16">The sequence shown here is derived from an EMBL/GenBank/DDBJ whole genome shotgun (WGS) entry which is preliminary data.</text>
</comment>
<keyword evidence="9" id="KW-0288">FMN</keyword>
<dbReference type="InterPro" id="IPR005719">
    <property type="entry name" value="Dihydroorotate_DH_2"/>
</dbReference>
<dbReference type="PANTHER" id="PTHR48109:SF4">
    <property type="entry name" value="DIHYDROOROTATE DEHYDROGENASE (QUINONE), MITOCHONDRIAL"/>
    <property type="match status" value="1"/>
</dbReference>
<evidence type="ECO:0000313" key="17">
    <source>
        <dbReference type="Proteomes" id="UP001165366"/>
    </source>
</evidence>
<evidence type="ECO:0000256" key="1">
    <source>
        <dbReference type="ARBA" id="ARBA00001917"/>
    </source>
</evidence>
<dbReference type="EC" id="1.3.5.2" evidence="6 14"/>
<dbReference type="InterPro" id="IPR050074">
    <property type="entry name" value="DHO_dehydrogenase"/>
</dbReference>
<proteinExistence type="inferred from homology"/>
<comment type="similarity">
    <text evidence="5">Belongs to the dihydroorotate dehydrogenase family. Type 2 subfamily.</text>
</comment>
<keyword evidence="10" id="KW-0665">Pyrimidine biosynthesis</keyword>
<organism evidence="16 17">
    <name type="scientific">Rhodohalobacter sulfatireducens</name>
    <dbReference type="NCBI Taxonomy" id="2911366"/>
    <lineage>
        <taxon>Bacteria</taxon>
        <taxon>Pseudomonadati</taxon>
        <taxon>Balneolota</taxon>
        <taxon>Balneolia</taxon>
        <taxon>Balneolales</taxon>
        <taxon>Balneolaceae</taxon>
        <taxon>Rhodohalobacter</taxon>
    </lineage>
</organism>
<reference evidence="16" key="2">
    <citation type="submission" date="2024-05" db="EMBL/GenBank/DDBJ databases">
        <title>Rhodohalobacter halophilus gen. nov., sp. nov., a moderately halophilic member of the family Balneolaceae.</title>
        <authorList>
            <person name="Xia J."/>
        </authorList>
    </citation>
    <scope>NUCLEOTIDE SEQUENCE</scope>
    <source>
        <strain evidence="16">WB101</strain>
    </source>
</reference>
<comment type="pathway">
    <text evidence="4">Pyrimidine metabolism; UMP biosynthesis via de novo pathway; orotate from (S)-dihydroorotate (quinone route): step 1/1.</text>
</comment>
<dbReference type="InterPro" id="IPR013785">
    <property type="entry name" value="Aldolase_TIM"/>
</dbReference>
<dbReference type="PROSITE" id="PS00912">
    <property type="entry name" value="DHODEHASE_2"/>
    <property type="match status" value="1"/>
</dbReference>
<dbReference type="NCBIfam" id="NF003652">
    <property type="entry name" value="PRK05286.2-5"/>
    <property type="match status" value="1"/>
</dbReference>
<evidence type="ECO:0000256" key="10">
    <source>
        <dbReference type="ARBA" id="ARBA00022975"/>
    </source>
</evidence>
<dbReference type="Gene3D" id="3.20.20.70">
    <property type="entry name" value="Aldolase class I"/>
    <property type="match status" value="1"/>
</dbReference>
<dbReference type="Pfam" id="PF01180">
    <property type="entry name" value="DHO_dh"/>
    <property type="match status" value="1"/>
</dbReference>
<dbReference type="CDD" id="cd04738">
    <property type="entry name" value="DHOD_2_like"/>
    <property type="match status" value="1"/>
</dbReference>
<evidence type="ECO:0000256" key="12">
    <source>
        <dbReference type="ARBA" id="ARBA00023136"/>
    </source>
</evidence>
<keyword evidence="17" id="KW-1185">Reference proteome</keyword>
<comment type="catalytic activity">
    <reaction evidence="13">
        <text>(S)-dihydroorotate + a quinone = orotate + a quinol</text>
        <dbReference type="Rhea" id="RHEA:30187"/>
        <dbReference type="ChEBI" id="CHEBI:24646"/>
        <dbReference type="ChEBI" id="CHEBI:30839"/>
        <dbReference type="ChEBI" id="CHEBI:30864"/>
        <dbReference type="ChEBI" id="CHEBI:132124"/>
        <dbReference type="EC" id="1.3.5.2"/>
    </reaction>
</comment>
<evidence type="ECO:0000256" key="5">
    <source>
        <dbReference type="ARBA" id="ARBA00005359"/>
    </source>
</evidence>
<evidence type="ECO:0000256" key="9">
    <source>
        <dbReference type="ARBA" id="ARBA00022643"/>
    </source>
</evidence>
<comment type="cofactor">
    <cofactor evidence="1">
        <name>FMN</name>
        <dbReference type="ChEBI" id="CHEBI:58210"/>
    </cofactor>
</comment>
<evidence type="ECO:0000259" key="15">
    <source>
        <dbReference type="Pfam" id="PF01180"/>
    </source>
</evidence>
<evidence type="ECO:0000256" key="14">
    <source>
        <dbReference type="NCBIfam" id="TIGR01036"/>
    </source>
</evidence>
<keyword evidence="11 16" id="KW-0560">Oxidoreductase</keyword>
<keyword evidence="8" id="KW-0285">Flavoprotein</keyword>
<dbReference type="SUPFAM" id="SSF51395">
    <property type="entry name" value="FMN-linked oxidoreductases"/>
    <property type="match status" value="1"/>
</dbReference>
<evidence type="ECO:0000313" key="16">
    <source>
        <dbReference type="EMBL" id="MCG2589357.1"/>
    </source>
</evidence>
<evidence type="ECO:0000256" key="3">
    <source>
        <dbReference type="ARBA" id="ARBA00004370"/>
    </source>
</evidence>
<evidence type="ECO:0000256" key="13">
    <source>
        <dbReference type="ARBA" id="ARBA00048639"/>
    </source>
</evidence>
<feature type="domain" description="Dihydroorotate dehydrogenase catalytic" evidence="15">
    <location>
        <begin position="50"/>
        <end position="344"/>
    </location>
</feature>
<comment type="function">
    <text evidence="2">Catalyzes the conversion of dihydroorotate to orotate with quinone as electron acceptor.</text>
</comment>
<evidence type="ECO:0000256" key="4">
    <source>
        <dbReference type="ARBA" id="ARBA00005161"/>
    </source>
</evidence>
<dbReference type="Proteomes" id="UP001165366">
    <property type="component" value="Unassembled WGS sequence"/>
</dbReference>
<gene>
    <name evidence="16" type="ORF">L6773_12325</name>
</gene>
<evidence type="ECO:0000256" key="7">
    <source>
        <dbReference type="ARBA" id="ARBA00018366"/>
    </source>
</evidence>
<reference evidence="16" key="1">
    <citation type="submission" date="2022-01" db="EMBL/GenBank/DDBJ databases">
        <authorList>
            <person name="Wang Y."/>
        </authorList>
    </citation>
    <scope>NUCLEOTIDE SEQUENCE</scope>
    <source>
        <strain evidence="16">WB101</strain>
    </source>
</reference>
<dbReference type="RefSeq" id="WP_237854719.1">
    <property type="nucleotide sequence ID" value="NZ_JAKLWS010000015.1"/>
</dbReference>
<accession>A0ABS9KEY2</accession>
<dbReference type="EMBL" id="JAKLWS010000015">
    <property type="protein sequence ID" value="MCG2589357.1"/>
    <property type="molecule type" value="Genomic_DNA"/>
</dbReference>
<keyword evidence="12" id="KW-0472">Membrane</keyword>
<dbReference type="NCBIfam" id="TIGR01036">
    <property type="entry name" value="pyrD_sub2"/>
    <property type="match status" value="1"/>
</dbReference>
<dbReference type="PANTHER" id="PTHR48109">
    <property type="entry name" value="DIHYDROOROTATE DEHYDROGENASE (QUINONE), MITOCHONDRIAL-RELATED"/>
    <property type="match status" value="1"/>
</dbReference>
<dbReference type="GO" id="GO:0106430">
    <property type="term" value="F:dihydroorotate dehydrogenase (quinone) activity"/>
    <property type="evidence" value="ECO:0007669"/>
    <property type="project" value="UniProtKB-EC"/>
</dbReference>